<dbReference type="RefSeq" id="WP_245446357.1">
    <property type="nucleotide sequence ID" value="NZ_MZXV01000076.1"/>
</dbReference>
<comment type="similarity">
    <text evidence="1">Belongs to the LysR transcriptional regulatory family.</text>
</comment>
<dbReference type="SUPFAM" id="SSF46785">
    <property type="entry name" value="Winged helix' DNA-binding domain"/>
    <property type="match status" value="1"/>
</dbReference>
<accession>A0A2W7CJX9</accession>
<dbReference type="InterPro" id="IPR000847">
    <property type="entry name" value="LysR_HTH_N"/>
</dbReference>
<evidence type="ECO:0000256" key="1">
    <source>
        <dbReference type="ARBA" id="ARBA00009437"/>
    </source>
</evidence>
<dbReference type="InterPro" id="IPR050176">
    <property type="entry name" value="LTTR"/>
</dbReference>
<comment type="caution">
    <text evidence="6">The sequence shown here is derived from an EMBL/GenBank/DDBJ whole genome shotgun (WGS) entry which is preliminary data.</text>
</comment>
<sequence length="287" mass="31117">MRDGAGWIEGREPGRALREAVEVSGGDLFRQRAIRRGRRRRLEEKLGARLIERTPRRVRLSARGAVFLPAAREFLAAHERAITEFSEAPCRLALGFVDHVAGPELSILIAQLHAHDPSLALSIRIDTSSLLEEAFDRGELDAVIVHQEDDSRGGEALSRTHYGWFAAPAFEWRPGTPLRLALLSTVCNCPDRLRAVEALDKAGIAWNVAFVGGGGAAVNIAVSAGFVVSALAQRVVPPGLVEVGRELGLPPIPPSEIVLHSHALAPRAREALHMLATAFREYNLPAG</sequence>
<keyword evidence="3" id="KW-0238">DNA-binding</keyword>
<dbReference type="SUPFAM" id="SSF53850">
    <property type="entry name" value="Periplasmic binding protein-like II"/>
    <property type="match status" value="1"/>
</dbReference>
<reference evidence="7" key="1">
    <citation type="submission" date="2017-03" db="EMBL/GenBank/DDBJ databases">
        <authorList>
            <person name="Safronova V.I."/>
            <person name="Sazanova A.L."/>
            <person name="Chirak E.R."/>
        </authorList>
    </citation>
    <scope>NUCLEOTIDE SEQUENCE [LARGE SCALE GENOMIC DNA]</scope>
    <source>
        <strain evidence="7">Ach-343</strain>
    </source>
</reference>
<dbReference type="PROSITE" id="PS50931">
    <property type="entry name" value="HTH_LYSR"/>
    <property type="match status" value="1"/>
</dbReference>
<proteinExistence type="inferred from homology"/>
<evidence type="ECO:0000256" key="2">
    <source>
        <dbReference type="ARBA" id="ARBA00023015"/>
    </source>
</evidence>
<feature type="domain" description="HTH lysR-type" evidence="5">
    <location>
        <begin position="40"/>
        <end position="61"/>
    </location>
</feature>
<dbReference type="EMBL" id="MZXV01000076">
    <property type="protein sequence ID" value="PZV34069.1"/>
    <property type="molecule type" value="Genomic_DNA"/>
</dbReference>
<name>A0A2W7CJX9_9HYPH</name>
<keyword evidence="2" id="KW-0805">Transcription regulation</keyword>
<dbReference type="Proteomes" id="UP000248616">
    <property type="component" value="Unassembled WGS sequence"/>
</dbReference>
<dbReference type="InterPro" id="IPR036390">
    <property type="entry name" value="WH_DNA-bd_sf"/>
</dbReference>
<keyword evidence="7" id="KW-1185">Reference proteome</keyword>
<evidence type="ECO:0000259" key="5">
    <source>
        <dbReference type="PROSITE" id="PS50931"/>
    </source>
</evidence>
<evidence type="ECO:0000256" key="3">
    <source>
        <dbReference type="ARBA" id="ARBA00023125"/>
    </source>
</evidence>
<organism evidence="6 7">
    <name type="scientific">Mesorhizobium kowhaii</name>
    <dbReference type="NCBI Taxonomy" id="1300272"/>
    <lineage>
        <taxon>Bacteria</taxon>
        <taxon>Pseudomonadati</taxon>
        <taxon>Pseudomonadota</taxon>
        <taxon>Alphaproteobacteria</taxon>
        <taxon>Hyphomicrobiales</taxon>
        <taxon>Phyllobacteriaceae</taxon>
        <taxon>Mesorhizobium</taxon>
    </lineage>
</organism>
<dbReference type="InterPro" id="IPR005119">
    <property type="entry name" value="LysR_subst-bd"/>
</dbReference>
<dbReference type="PANTHER" id="PTHR30579">
    <property type="entry name" value="TRANSCRIPTIONAL REGULATOR"/>
    <property type="match status" value="1"/>
</dbReference>
<dbReference type="GO" id="GO:0003677">
    <property type="term" value="F:DNA binding"/>
    <property type="evidence" value="ECO:0007669"/>
    <property type="project" value="UniProtKB-KW"/>
</dbReference>
<evidence type="ECO:0000256" key="4">
    <source>
        <dbReference type="ARBA" id="ARBA00023163"/>
    </source>
</evidence>
<dbReference type="Gene3D" id="1.10.10.10">
    <property type="entry name" value="Winged helix-like DNA-binding domain superfamily/Winged helix DNA-binding domain"/>
    <property type="match status" value="1"/>
</dbReference>
<protein>
    <submittedName>
        <fullName evidence="6">LysR family transcriptional regulator</fullName>
    </submittedName>
</protein>
<dbReference type="GO" id="GO:0003700">
    <property type="term" value="F:DNA-binding transcription factor activity"/>
    <property type="evidence" value="ECO:0007669"/>
    <property type="project" value="InterPro"/>
</dbReference>
<dbReference type="PANTHER" id="PTHR30579:SF7">
    <property type="entry name" value="HTH-TYPE TRANSCRIPTIONAL REGULATOR LRHA-RELATED"/>
    <property type="match status" value="1"/>
</dbReference>
<dbReference type="AlphaFoldDB" id="A0A2W7CJX9"/>
<dbReference type="Gene3D" id="3.40.190.10">
    <property type="entry name" value="Periplasmic binding protein-like II"/>
    <property type="match status" value="2"/>
</dbReference>
<dbReference type="InterPro" id="IPR036388">
    <property type="entry name" value="WH-like_DNA-bd_sf"/>
</dbReference>
<evidence type="ECO:0000313" key="7">
    <source>
        <dbReference type="Proteomes" id="UP000248616"/>
    </source>
</evidence>
<gene>
    <name evidence="6" type="ORF">B5V02_33755</name>
</gene>
<keyword evidence="4" id="KW-0804">Transcription</keyword>
<dbReference type="Pfam" id="PF03466">
    <property type="entry name" value="LysR_substrate"/>
    <property type="match status" value="1"/>
</dbReference>
<evidence type="ECO:0000313" key="6">
    <source>
        <dbReference type="EMBL" id="PZV34069.1"/>
    </source>
</evidence>